<dbReference type="Pfam" id="PF05524">
    <property type="entry name" value="PEP-utilisers_N"/>
    <property type="match status" value="1"/>
</dbReference>
<dbReference type="CDD" id="cd00367">
    <property type="entry name" value="PTS-HPr_like"/>
    <property type="match status" value="1"/>
</dbReference>
<evidence type="ECO:0000256" key="3">
    <source>
        <dbReference type="ARBA" id="ARBA00004496"/>
    </source>
</evidence>
<dbReference type="NCBIfam" id="TIGR01417">
    <property type="entry name" value="PTS_I_fam"/>
    <property type="match status" value="1"/>
</dbReference>
<dbReference type="InterPro" id="IPR000121">
    <property type="entry name" value="PEP_util_C"/>
</dbReference>
<dbReference type="Pfam" id="PF00391">
    <property type="entry name" value="PEP-utilizers"/>
    <property type="match status" value="1"/>
</dbReference>
<evidence type="ECO:0000256" key="6">
    <source>
        <dbReference type="ARBA" id="ARBA00022448"/>
    </source>
</evidence>
<dbReference type="SUPFAM" id="SSF52009">
    <property type="entry name" value="Phosphohistidine domain"/>
    <property type="match status" value="1"/>
</dbReference>
<evidence type="ECO:0000313" key="18">
    <source>
        <dbReference type="EMBL" id="MDO6672923.1"/>
    </source>
</evidence>
<evidence type="ECO:0000256" key="2">
    <source>
        <dbReference type="ARBA" id="ARBA00001946"/>
    </source>
</evidence>
<dbReference type="SUPFAM" id="SSF55804">
    <property type="entry name" value="Phoshotransferase/anion transport protein"/>
    <property type="match status" value="2"/>
</dbReference>
<dbReference type="PROSITE" id="PS00372">
    <property type="entry name" value="PTS_EIIA_TYPE_2_HIS"/>
    <property type="match status" value="1"/>
</dbReference>
<dbReference type="RefSeq" id="WP_303594537.1">
    <property type="nucleotide sequence ID" value="NZ_JAUORK010000017.1"/>
</dbReference>
<dbReference type="InterPro" id="IPR040442">
    <property type="entry name" value="Pyrv_kinase-like_dom_sf"/>
</dbReference>
<evidence type="ECO:0000256" key="4">
    <source>
        <dbReference type="ARBA" id="ARBA00007837"/>
    </source>
</evidence>
<dbReference type="InterPro" id="IPR006318">
    <property type="entry name" value="PTS_EI-like"/>
</dbReference>
<dbReference type="PROSITE" id="PS51094">
    <property type="entry name" value="PTS_EIIA_TYPE_2"/>
    <property type="match status" value="1"/>
</dbReference>
<evidence type="ECO:0000259" key="17">
    <source>
        <dbReference type="PROSITE" id="PS51350"/>
    </source>
</evidence>
<dbReference type="InterPro" id="IPR035895">
    <property type="entry name" value="HPr-like_sf"/>
</dbReference>
<gene>
    <name evidence="18" type="primary">ptsP</name>
    <name evidence="18" type="ORF">Q4535_12445</name>
</gene>
<keyword evidence="10 18" id="KW-0808">Transferase</keyword>
<evidence type="ECO:0000259" key="16">
    <source>
        <dbReference type="PROSITE" id="PS51094"/>
    </source>
</evidence>
<proteinExistence type="inferred from homology"/>
<keyword evidence="11" id="KW-0598">Phosphotransferase system</keyword>
<evidence type="ECO:0000256" key="10">
    <source>
        <dbReference type="ARBA" id="ARBA00022679"/>
    </source>
</evidence>
<dbReference type="Gene3D" id="3.30.1340.10">
    <property type="entry name" value="HPr-like"/>
    <property type="match status" value="1"/>
</dbReference>
<dbReference type="InterPro" id="IPR016152">
    <property type="entry name" value="PTrfase/Anion_transptr"/>
</dbReference>
<keyword evidence="13" id="KW-0418">Kinase</keyword>
<dbReference type="InterPro" id="IPR050499">
    <property type="entry name" value="PEP-utilizing_PTS_enzyme"/>
</dbReference>
<dbReference type="InterPro" id="IPR008731">
    <property type="entry name" value="PTS_EIN"/>
</dbReference>
<dbReference type="GO" id="GO:0005737">
    <property type="term" value="C:cytoplasm"/>
    <property type="evidence" value="ECO:0007669"/>
    <property type="project" value="UniProtKB-SubCell"/>
</dbReference>
<feature type="domain" description="HPr" evidence="17">
    <location>
        <begin position="282"/>
        <end position="379"/>
    </location>
</feature>
<dbReference type="SUPFAM" id="SSF55594">
    <property type="entry name" value="HPr-like"/>
    <property type="match status" value="1"/>
</dbReference>
<comment type="catalytic activity">
    <reaction evidence="1">
        <text>L-histidyl-[protein] + phosphoenolpyruvate = N(pros)-phospho-L-histidyl-[protein] + pyruvate</text>
        <dbReference type="Rhea" id="RHEA:23880"/>
        <dbReference type="Rhea" id="RHEA-COMP:9745"/>
        <dbReference type="Rhea" id="RHEA-COMP:9746"/>
        <dbReference type="ChEBI" id="CHEBI:15361"/>
        <dbReference type="ChEBI" id="CHEBI:29979"/>
        <dbReference type="ChEBI" id="CHEBI:58702"/>
        <dbReference type="ChEBI" id="CHEBI:64837"/>
        <dbReference type="EC" id="2.7.3.9"/>
    </reaction>
</comment>
<dbReference type="InterPro" id="IPR036637">
    <property type="entry name" value="Phosphohistidine_dom_sf"/>
</dbReference>
<evidence type="ECO:0000313" key="19">
    <source>
        <dbReference type="Proteomes" id="UP001170481"/>
    </source>
</evidence>
<dbReference type="GO" id="GO:0046872">
    <property type="term" value="F:metal ion binding"/>
    <property type="evidence" value="ECO:0007669"/>
    <property type="project" value="UniProtKB-KW"/>
</dbReference>
<dbReference type="EC" id="2.7.3.9" evidence="5"/>
<feature type="domain" description="PTS EIIA type-2" evidence="16">
    <location>
        <begin position="2"/>
        <end position="142"/>
    </location>
</feature>
<dbReference type="Proteomes" id="UP001170481">
    <property type="component" value="Unassembled WGS sequence"/>
</dbReference>
<dbReference type="PANTHER" id="PTHR46244:SF6">
    <property type="entry name" value="PHOSPHOENOLPYRUVATE-PROTEIN PHOSPHOTRANSFERASE"/>
    <property type="match status" value="1"/>
</dbReference>
<evidence type="ECO:0000256" key="11">
    <source>
        <dbReference type="ARBA" id="ARBA00022683"/>
    </source>
</evidence>
<dbReference type="GO" id="GO:0009401">
    <property type="term" value="P:phosphoenolpyruvate-dependent sugar phosphotransferase system"/>
    <property type="evidence" value="ECO:0007669"/>
    <property type="project" value="UniProtKB-KW"/>
</dbReference>
<comment type="similarity">
    <text evidence="4">Belongs to the PEP-utilizing enzyme family.</text>
</comment>
<evidence type="ECO:0000256" key="12">
    <source>
        <dbReference type="ARBA" id="ARBA00022723"/>
    </source>
</evidence>
<organism evidence="18 19">
    <name type="scientific">Cobetia amphilecti</name>
    <dbReference type="NCBI Taxonomy" id="1055104"/>
    <lineage>
        <taxon>Bacteria</taxon>
        <taxon>Pseudomonadati</taxon>
        <taxon>Pseudomonadota</taxon>
        <taxon>Gammaproteobacteria</taxon>
        <taxon>Oceanospirillales</taxon>
        <taxon>Halomonadaceae</taxon>
        <taxon>Cobetia</taxon>
    </lineage>
</organism>
<evidence type="ECO:0000256" key="13">
    <source>
        <dbReference type="ARBA" id="ARBA00022777"/>
    </source>
</evidence>
<dbReference type="InterPro" id="IPR000032">
    <property type="entry name" value="HPr-like"/>
</dbReference>
<evidence type="ECO:0000256" key="14">
    <source>
        <dbReference type="ARBA" id="ARBA00022842"/>
    </source>
</evidence>
<dbReference type="CDD" id="cd00211">
    <property type="entry name" value="PTS_IIA_fru"/>
    <property type="match status" value="1"/>
</dbReference>
<dbReference type="InterPro" id="IPR018274">
    <property type="entry name" value="PEP_util_AS"/>
</dbReference>
<evidence type="ECO:0000256" key="9">
    <source>
        <dbReference type="ARBA" id="ARBA00022597"/>
    </source>
</evidence>
<dbReference type="GO" id="GO:0016301">
    <property type="term" value="F:kinase activity"/>
    <property type="evidence" value="ECO:0007669"/>
    <property type="project" value="UniProtKB-KW"/>
</dbReference>
<name>A0AAP4X284_9GAMM</name>
<evidence type="ECO:0000256" key="15">
    <source>
        <dbReference type="SAM" id="MobiDB-lite"/>
    </source>
</evidence>
<comment type="caution">
    <text evidence="18">The sequence shown here is derived from an EMBL/GenBank/DDBJ whole genome shotgun (WGS) entry which is preliminary data.</text>
</comment>
<keyword evidence="14" id="KW-0460">Magnesium</keyword>
<comment type="subcellular location">
    <subcellularLocation>
        <location evidence="3">Cytoplasm</location>
    </subcellularLocation>
</comment>
<protein>
    <recommendedName>
        <fullName evidence="5">phosphoenolpyruvate--protein phosphotransferase</fullName>
        <ecNumber evidence="5">2.7.3.9</ecNumber>
    </recommendedName>
</protein>
<dbReference type="Pfam" id="PF00381">
    <property type="entry name" value="PTS-HPr"/>
    <property type="match status" value="1"/>
</dbReference>
<dbReference type="PROSITE" id="PS00370">
    <property type="entry name" value="PEP_ENZYMES_PHOS_SITE"/>
    <property type="match status" value="1"/>
</dbReference>
<dbReference type="Gene3D" id="1.10.274.10">
    <property type="entry name" value="PtsI, HPr-binding domain"/>
    <property type="match status" value="1"/>
</dbReference>
<evidence type="ECO:0000256" key="7">
    <source>
        <dbReference type="ARBA" id="ARBA00022490"/>
    </source>
</evidence>
<dbReference type="Gene3D" id="3.50.30.10">
    <property type="entry name" value="Phosphohistidine domain"/>
    <property type="match status" value="1"/>
</dbReference>
<dbReference type="Pfam" id="PF00359">
    <property type="entry name" value="PTS_EIIA_2"/>
    <property type="match status" value="1"/>
</dbReference>
<keyword evidence="12" id="KW-0479">Metal-binding</keyword>
<keyword evidence="7" id="KW-0963">Cytoplasm</keyword>
<dbReference type="AlphaFoldDB" id="A0AAP4X284"/>
<keyword evidence="8" id="KW-0597">Phosphoprotein</keyword>
<dbReference type="PRINTS" id="PR01736">
    <property type="entry name" value="PHPHTRNFRASE"/>
</dbReference>
<dbReference type="Gene3D" id="3.20.20.60">
    <property type="entry name" value="Phosphoenolpyruvate-binding domains"/>
    <property type="match status" value="1"/>
</dbReference>
<keyword evidence="6" id="KW-0813">Transport</keyword>
<evidence type="ECO:0000256" key="5">
    <source>
        <dbReference type="ARBA" id="ARBA00012232"/>
    </source>
</evidence>
<accession>A0AAP4X284</accession>
<dbReference type="InterPro" id="IPR008279">
    <property type="entry name" value="PEP-util_enz_mobile_dom"/>
</dbReference>
<evidence type="ECO:0000256" key="1">
    <source>
        <dbReference type="ARBA" id="ARBA00000683"/>
    </source>
</evidence>
<dbReference type="InterPro" id="IPR023151">
    <property type="entry name" value="PEP_util_CS"/>
</dbReference>
<dbReference type="SUPFAM" id="SSF51621">
    <property type="entry name" value="Phosphoenolpyruvate/pyruvate domain"/>
    <property type="match status" value="1"/>
</dbReference>
<dbReference type="InterPro" id="IPR002178">
    <property type="entry name" value="PTS_EIIA_type-2_dom"/>
</dbReference>
<dbReference type="Pfam" id="PF02896">
    <property type="entry name" value="PEP-utilizers_C"/>
    <property type="match status" value="1"/>
</dbReference>
<dbReference type="PANTHER" id="PTHR46244">
    <property type="entry name" value="PHOSPHOENOLPYRUVATE-PROTEIN PHOSPHOTRANSFERASE"/>
    <property type="match status" value="1"/>
</dbReference>
<dbReference type="Gene3D" id="3.40.930.10">
    <property type="entry name" value="Mannitol-specific EII, Chain A"/>
    <property type="match status" value="2"/>
</dbReference>
<dbReference type="PROSITE" id="PS51350">
    <property type="entry name" value="PTS_HPR_DOM"/>
    <property type="match status" value="1"/>
</dbReference>
<feature type="compositionally biased region" description="Low complexity" evidence="15">
    <location>
        <begin position="992"/>
        <end position="1019"/>
    </location>
</feature>
<evidence type="ECO:0000256" key="8">
    <source>
        <dbReference type="ARBA" id="ARBA00022553"/>
    </source>
</evidence>
<comment type="cofactor">
    <cofactor evidence="2">
        <name>Mg(2+)</name>
        <dbReference type="ChEBI" id="CHEBI:18420"/>
    </cofactor>
</comment>
<dbReference type="PRINTS" id="PR00107">
    <property type="entry name" value="PHOSPHOCPHPR"/>
</dbReference>
<dbReference type="GO" id="GO:0008965">
    <property type="term" value="F:phosphoenolpyruvate-protein phosphotransferase activity"/>
    <property type="evidence" value="ECO:0007669"/>
    <property type="project" value="UniProtKB-EC"/>
</dbReference>
<sequence length="1026" mass="107477">MLSLDREDILLAAHASDWRDALQQAADALVAGGRATPDYREGLLAREAQSSTYLGQGIAIPHGTPDSREAVLATGVRVLQFPQGVEWHDGNRVFLLVTIAAQSDEHLDILRALTRVLDRDGVSERLASATTAEEVLSELGREVVPPRLDAETLLCGFPARDRDELVLAGAARLRQAGCVSDGFISAMLAAQPVALGQGVWLAQSQQDVTRSALAIVTPEKALETRHGRITALACLAVDAQQGQHQSLLERLLTLLEEGAGESLPGLSASALLARLSGESATAQLAQVVLLNAHGLHARPAKQLVQAAREAGEQHGVIPALRLEGDDSGVVSAASLTKVLGLGARRGQTLIFSASGDDSAANQAALSMMVSAVQAGLGEAVEPLADWRADAATPLEASEQQATGDTQQAAPAADSVVPAVAASPGMAIAPCWVMRLPRFVYETRSDAGTDREAERLVASIQTAREQLLALVNRAEGAEMAEILSMHEEMLGDPELFAAARESLDEGHSAEAAWWSAIDSAASAQENLADRLLAERAADLRDVGRRVLGVLTDTPLPSAPETPHVLVTEDIGPSDVARLDTTRVRGLVTALGGATSHSAILARSLGIPAVVGAGPSVLAIADGSELIVDGERGRVSVMPSASRRARAEEAIAGHEQRQAAAWESRMAPATTLDGHHVEVVANLGNTAHAGDAVERGAEGVGLLRTEFVFMAHPQAPDLATQTAQYGEALDALEGRPLVARTLDVGGDKPLPYWPLPREDNPFLGLRGIRLALTRPEVLETQVRALLTAAGARPIRLMFPMVKDLAELRGARAIVDRVRAELDAAYAAEHGQPPVRDVQVGVMIEIPSAALTAASIAPEVDFFSVGTNDLTQYTLAIDRGHATLSAQADGLHPAVLRLIEMTVSAAHAHGAWVGVCGELASDDQAVGVLVGLGVDELSVSSRQIPLVKARVRELDLATAREQARVALAQPTSEDVRSALEALLEQGEPSVAEVTSGAADSHADSSAASNPDSSAASNPDSSGYSPRESV</sequence>
<dbReference type="InterPro" id="IPR015813">
    <property type="entry name" value="Pyrv/PenolPyrv_kinase-like_dom"/>
</dbReference>
<dbReference type="InterPro" id="IPR036618">
    <property type="entry name" value="PtsI_HPr-bd_sf"/>
</dbReference>
<dbReference type="SUPFAM" id="SSF47831">
    <property type="entry name" value="Enzyme I of the PEP:sugar phosphotransferase system HPr-binding (sub)domain"/>
    <property type="match status" value="1"/>
</dbReference>
<reference evidence="18" key="1">
    <citation type="submission" date="2023-07" db="EMBL/GenBank/DDBJ databases">
        <title>Genome content predicts the carbon catabolic preferences of heterotrophic bacteria.</title>
        <authorList>
            <person name="Gralka M."/>
        </authorList>
    </citation>
    <scope>NUCLEOTIDE SEQUENCE</scope>
    <source>
        <strain evidence="18">C2R13</strain>
    </source>
</reference>
<keyword evidence="9" id="KW-0762">Sugar transport</keyword>
<feature type="region of interest" description="Disordered" evidence="15">
    <location>
        <begin position="983"/>
        <end position="1026"/>
    </location>
</feature>
<dbReference type="PROSITE" id="PS00742">
    <property type="entry name" value="PEP_ENZYMES_2"/>
    <property type="match status" value="1"/>
</dbReference>
<dbReference type="NCBIfam" id="NF008319">
    <property type="entry name" value="PRK11109.1"/>
    <property type="match status" value="1"/>
</dbReference>
<dbReference type="EMBL" id="JAUORK010000017">
    <property type="protein sequence ID" value="MDO6672923.1"/>
    <property type="molecule type" value="Genomic_DNA"/>
</dbReference>